<evidence type="ECO:0000256" key="1">
    <source>
        <dbReference type="ARBA" id="ARBA00006471"/>
    </source>
</evidence>
<dbReference type="Gene3D" id="3.30.1370.30">
    <property type="match status" value="1"/>
</dbReference>
<evidence type="ECO:0000256" key="6">
    <source>
        <dbReference type="HAMAP-Rule" id="MF_01302"/>
    </source>
</evidence>
<accession>A0A0S4XR17</accession>
<sequence length="131" mass="14504">MMTDIIADSLTRIRNAAQRRLDVTTLLHANSIEAIVSILVNKGYLESYTINEDGNKKTITVVIKYDENGRSCINEIKRISSPGRRIHKGKDEIKSFKNGYGTLVVSTSKGVLPNDEAYKLGVGGEVMCSVW</sequence>
<dbReference type="InterPro" id="IPR000630">
    <property type="entry name" value="Ribosomal_uS8"/>
</dbReference>
<evidence type="ECO:0000256" key="4">
    <source>
        <dbReference type="ARBA" id="ARBA00035258"/>
    </source>
</evidence>
<reference evidence="8" key="1">
    <citation type="submission" date="2015-11" db="EMBL/GenBank/DDBJ databases">
        <authorList>
            <person name="Zhang Y."/>
            <person name="Guo Z."/>
        </authorList>
    </citation>
    <scope>NUCLEOTIDE SEQUENCE</scope>
    <source>
        <strain evidence="8">BN30871</strain>
    </source>
</reference>
<evidence type="ECO:0000256" key="5">
    <source>
        <dbReference type="ARBA" id="ARBA00046740"/>
    </source>
</evidence>
<comment type="subunit">
    <text evidence="5 6">Part of the 30S ribosomal subunit. Contacts proteins S5 and S12.</text>
</comment>
<evidence type="ECO:0000256" key="2">
    <source>
        <dbReference type="ARBA" id="ARBA00022980"/>
    </source>
</evidence>
<gene>
    <name evidence="6 8" type="primary">rpsH</name>
    <name evidence="8" type="ORF">BN3087_660044</name>
</gene>
<comment type="similarity">
    <text evidence="1 6 7">Belongs to the universal ribosomal protein uS8 family.</text>
</comment>
<dbReference type="FunFam" id="3.30.1490.10:FF:000001">
    <property type="entry name" value="30S ribosomal protein S8"/>
    <property type="match status" value="1"/>
</dbReference>
<evidence type="ECO:0000313" key="8">
    <source>
        <dbReference type="EMBL" id="CUV66214.1"/>
    </source>
</evidence>
<dbReference type="HAMAP" id="MF_01302_B">
    <property type="entry name" value="Ribosomal_uS8_B"/>
    <property type="match status" value="1"/>
</dbReference>
<proteinExistence type="inferred from homology"/>
<evidence type="ECO:0000256" key="3">
    <source>
        <dbReference type="ARBA" id="ARBA00023274"/>
    </source>
</evidence>
<dbReference type="PROSITE" id="PS00053">
    <property type="entry name" value="RIBOSOMAL_S8"/>
    <property type="match status" value="1"/>
</dbReference>
<dbReference type="NCBIfam" id="NF001109">
    <property type="entry name" value="PRK00136.1"/>
    <property type="match status" value="1"/>
</dbReference>
<keyword evidence="6" id="KW-0699">rRNA-binding</keyword>
<dbReference type="AlphaFoldDB" id="A0A0S4XR17"/>
<dbReference type="GO" id="GO:0005840">
    <property type="term" value="C:ribosome"/>
    <property type="evidence" value="ECO:0007669"/>
    <property type="project" value="UniProtKB-KW"/>
</dbReference>
<keyword evidence="2 6" id="KW-0689">Ribosomal protein</keyword>
<evidence type="ECO:0000256" key="7">
    <source>
        <dbReference type="RuleBase" id="RU003660"/>
    </source>
</evidence>
<dbReference type="GO" id="GO:0005737">
    <property type="term" value="C:cytoplasm"/>
    <property type="evidence" value="ECO:0007669"/>
    <property type="project" value="UniProtKB-ARBA"/>
</dbReference>
<dbReference type="Pfam" id="PF00410">
    <property type="entry name" value="Ribosomal_S8"/>
    <property type="match status" value="1"/>
</dbReference>
<dbReference type="EMBL" id="FAXN01000069">
    <property type="protein sequence ID" value="CUV66214.1"/>
    <property type="molecule type" value="Genomic_DNA"/>
</dbReference>
<dbReference type="Gene3D" id="3.30.1490.10">
    <property type="match status" value="1"/>
</dbReference>
<keyword evidence="6" id="KW-0694">RNA-binding</keyword>
<dbReference type="GO" id="GO:0019843">
    <property type="term" value="F:rRNA binding"/>
    <property type="evidence" value="ECO:0007669"/>
    <property type="project" value="UniProtKB-UniRule"/>
</dbReference>
<dbReference type="GO" id="GO:0003735">
    <property type="term" value="F:structural constituent of ribosome"/>
    <property type="evidence" value="ECO:0007669"/>
    <property type="project" value="InterPro"/>
</dbReference>
<organism evidence="8">
    <name type="scientific">Sulfurovum sp. enrichment culture clone C5</name>
    <dbReference type="NCBI Taxonomy" id="497650"/>
    <lineage>
        <taxon>Bacteria</taxon>
        <taxon>Pseudomonadati</taxon>
        <taxon>Campylobacterota</taxon>
        <taxon>Epsilonproteobacteria</taxon>
        <taxon>Campylobacterales</taxon>
        <taxon>Sulfurovaceae</taxon>
        <taxon>Sulfurovum</taxon>
        <taxon>environmental samples</taxon>
    </lineage>
</organism>
<dbReference type="PANTHER" id="PTHR11758">
    <property type="entry name" value="40S RIBOSOMAL PROTEIN S15A"/>
    <property type="match status" value="1"/>
</dbReference>
<name>A0A0S4XR17_9BACT</name>
<dbReference type="InterPro" id="IPR035987">
    <property type="entry name" value="Ribosomal_uS8_sf"/>
</dbReference>
<keyword evidence="3 6" id="KW-0687">Ribonucleoprotein</keyword>
<protein>
    <recommendedName>
        <fullName evidence="4 6">Small ribosomal subunit protein uS8</fullName>
    </recommendedName>
</protein>
<dbReference type="SUPFAM" id="SSF56047">
    <property type="entry name" value="Ribosomal protein S8"/>
    <property type="match status" value="1"/>
</dbReference>
<dbReference type="GO" id="GO:0006412">
    <property type="term" value="P:translation"/>
    <property type="evidence" value="ECO:0007669"/>
    <property type="project" value="UniProtKB-UniRule"/>
</dbReference>
<dbReference type="InterPro" id="IPR047863">
    <property type="entry name" value="Ribosomal_uS8_CS"/>
</dbReference>
<dbReference type="GO" id="GO:1990904">
    <property type="term" value="C:ribonucleoprotein complex"/>
    <property type="evidence" value="ECO:0007669"/>
    <property type="project" value="UniProtKB-KW"/>
</dbReference>
<comment type="function">
    <text evidence="6">One of the primary rRNA binding proteins, it binds directly to 16S rRNA central domain where it helps coordinate assembly of the platform of the 30S subunit.</text>
</comment>